<evidence type="ECO:0000256" key="3">
    <source>
        <dbReference type="ARBA" id="ARBA00022443"/>
    </source>
</evidence>
<feature type="domain" description="SH3" evidence="9">
    <location>
        <begin position="232"/>
        <end position="291"/>
    </location>
</feature>
<dbReference type="CDD" id="cd11964">
    <property type="entry name" value="SH3_STAM1"/>
    <property type="match status" value="1"/>
</dbReference>
<dbReference type="GO" id="GO:0043328">
    <property type="term" value="P:protein transport to vacuole involved in ubiquitin-dependent protein catabolic process via the multivesicular body sorting pathway"/>
    <property type="evidence" value="ECO:0000318"/>
    <property type="project" value="GO_Central"/>
</dbReference>
<dbReference type="InterPro" id="IPR035657">
    <property type="entry name" value="STAM1_SH3"/>
</dbReference>
<evidence type="ECO:0000259" key="9">
    <source>
        <dbReference type="PROSITE" id="PS50002"/>
    </source>
</evidence>
<feature type="region of interest" description="Disordered" evidence="8">
    <location>
        <begin position="200"/>
        <end position="223"/>
    </location>
</feature>
<dbReference type="STRING" id="45351.A7RQF8"/>
<feature type="region of interest" description="Disordered" evidence="8">
    <location>
        <begin position="427"/>
        <end position="566"/>
    </location>
</feature>
<dbReference type="Pfam" id="PF00790">
    <property type="entry name" value="VHS"/>
    <property type="match status" value="1"/>
</dbReference>
<gene>
    <name evidence="11" type="ORF">NEMVEDRAFT_v1g239962</name>
</gene>
<dbReference type="InterPro" id="IPR001452">
    <property type="entry name" value="SH3_domain"/>
</dbReference>
<dbReference type="EMBL" id="DS469528">
    <property type="protein sequence ID" value="EDO46357.1"/>
    <property type="molecule type" value="Genomic_DNA"/>
</dbReference>
<dbReference type="FunCoup" id="A7RQF8">
    <property type="interactions" value="578"/>
</dbReference>
<dbReference type="Gene3D" id="2.30.30.40">
    <property type="entry name" value="SH3 Domains"/>
    <property type="match status" value="1"/>
</dbReference>
<keyword evidence="4" id="KW-0813">Transport</keyword>
<dbReference type="PANTHER" id="PTHR45929">
    <property type="entry name" value="JAK PATHWAY SIGNAL TRANSDUCTION ADAPTOR MOLECULE"/>
    <property type="match status" value="1"/>
</dbReference>
<dbReference type="Gene3D" id="1.25.40.90">
    <property type="match status" value="1"/>
</dbReference>
<evidence type="ECO:0000259" key="10">
    <source>
        <dbReference type="PROSITE" id="PS50179"/>
    </source>
</evidence>
<dbReference type="PROSITE" id="PS50330">
    <property type="entry name" value="UIM"/>
    <property type="match status" value="1"/>
</dbReference>
<dbReference type="InterPro" id="IPR002014">
    <property type="entry name" value="VHS_dom"/>
</dbReference>
<comment type="subcellular location">
    <subcellularLocation>
        <location evidence="1">Endosome</location>
    </subcellularLocation>
</comment>
<dbReference type="FunFam" id="2.30.30.40:FF:000072">
    <property type="entry name" value="Unconventional Myosin IB"/>
    <property type="match status" value="1"/>
</dbReference>
<dbReference type="InParanoid" id="A7RQF8"/>
<dbReference type="AlphaFoldDB" id="A7RQF8"/>
<keyword evidence="5" id="KW-0967">Endosome</keyword>
<dbReference type="InterPro" id="IPR050670">
    <property type="entry name" value="STAM"/>
</dbReference>
<dbReference type="CDD" id="cd03568">
    <property type="entry name" value="VHS_STAM"/>
    <property type="match status" value="1"/>
</dbReference>
<dbReference type="PRINTS" id="PR00452">
    <property type="entry name" value="SH3DOMAIN"/>
</dbReference>
<feature type="domain" description="VHS" evidence="10">
    <location>
        <begin position="17"/>
        <end position="157"/>
    </location>
</feature>
<dbReference type="InterPro" id="IPR003903">
    <property type="entry name" value="UIM_dom"/>
</dbReference>
<proteinExistence type="inferred from homology"/>
<feature type="compositionally biased region" description="Low complexity" evidence="8">
    <location>
        <begin position="502"/>
        <end position="526"/>
    </location>
</feature>
<reference evidence="11 12" key="1">
    <citation type="journal article" date="2007" name="Science">
        <title>Sea anemone genome reveals ancestral eumetazoan gene repertoire and genomic organization.</title>
        <authorList>
            <person name="Putnam N.H."/>
            <person name="Srivastava M."/>
            <person name="Hellsten U."/>
            <person name="Dirks B."/>
            <person name="Chapman J."/>
            <person name="Salamov A."/>
            <person name="Terry A."/>
            <person name="Shapiro H."/>
            <person name="Lindquist E."/>
            <person name="Kapitonov V.V."/>
            <person name="Jurka J."/>
            <person name="Genikhovich G."/>
            <person name="Grigoriev I.V."/>
            <person name="Lucas S.M."/>
            <person name="Steele R.E."/>
            <person name="Finnerty J.R."/>
            <person name="Technau U."/>
            <person name="Martindale M.Q."/>
            <person name="Rokhsar D.S."/>
        </authorList>
    </citation>
    <scope>NUCLEOTIDE SEQUENCE [LARGE SCALE GENOMIC DNA]</scope>
    <source>
        <strain evidence="12">CH2 X CH6</strain>
    </source>
</reference>
<evidence type="ECO:0000313" key="11">
    <source>
        <dbReference type="EMBL" id="EDO46357.1"/>
    </source>
</evidence>
<evidence type="ECO:0000256" key="2">
    <source>
        <dbReference type="ARBA" id="ARBA00009666"/>
    </source>
</evidence>
<dbReference type="SMART" id="SM00288">
    <property type="entry name" value="VHS"/>
    <property type="match status" value="1"/>
</dbReference>
<evidence type="ECO:0000256" key="1">
    <source>
        <dbReference type="ARBA" id="ARBA00004177"/>
    </source>
</evidence>
<dbReference type="PRINTS" id="PR00499">
    <property type="entry name" value="P67PHOX"/>
</dbReference>
<dbReference type="PROSITE" id="PS50179">
    <property type="entry name" value="VHS"/>
    <property type="match status" value="1"/>
</dbReference>
<dbReference type="SUPFAM" id="SSF48464">
    <property type="entry name" value="ENTH/VHS domain"/>
    <property type="match status" value="1"/>
</dbReference>
<dbReference type="PROSITE" id="PS50002">
    <property type="entry name" value="SH3"/>
    <property type="match status" value="1"/>
</dbReference>
<dbReference type="InterPro" id="IPR008942">
    <property type="entry name" value="ENTH_VHS"/>
</dbReference>
<dbReference type="SUPFAM" id="SSF50044">
    <property type="entry name" value="SH3-domain"/>
    <property type="match status" value="1"/>
</dbReference>
<dbReference type="FunFam" id="1.25.40.90:FF:000009">
    <property type="entry name" value="Putative signal transducing adapter molecule 1"/>
    <property type="match status" value="1"/>
</dbReference>
<evidence type="ECO:0000256" key="8">
    <source>
        <dbReference type="SAM" id="MobiDB-lite"/>
    </source>
</evidence>
<feature type="compositionally biased region" description="Polar residues" evidence="8">
    <location>
        <begin position="535"/>
        <end position="566"/>
    </location>
</feature>
<evidence type="ECO:0008006" key="13">
    <source>
        <dbReference type="Google" id="ProtNLM"/>
    </source>
</evidence>
<keyword evidence="12" id="KW-1185">Reference proteome</keyword>
<dbReference type="GO" id="GO:0043130">
    <property type="term" value="F:ubiquitin binding"/>
    <property type="evidence" value="ECO:0007669"/>
    <property type="project" value="InterPro"/>
</dbReference>
<protein>
    <recommendedName>
        <fullName evidence="13">Signal transducing adapter molecule 1</fullName>
    </recommendedName>
</protein>
<comment type="similarity">
    <text evidence="2">Belongs to the STAM family.</text>
</comment>
<accession>A7RQF8</accession>
<dbReference type="Pfam" id="PF02809">
    <property type="entry name" value="UIM"/>
    <property type="match status" value="1"/>
</dbReference>
<dbReference type="Proteomes" id="UP000001593">
    <property type="component" value="Unassembled WGS sequence"/>
</dbReference>
<dbReference type="InterPro" id="IPR036028">
    <property type="entry name" value="SH3-like_dom_sf"/>
</dbReference>
<dbReference type="GO" id="GO:0035091">
    <property type="term" value="F:phosphatidylinositol binding"/>
    <property type="evidence" value="ECO:0007669"/>
    <property type="project" value="InterPro"/>
</dbReference>
<dbReference type="SMART" id="SM00726">
    <property type="entry name" value="UIM"/>
    <property type="match status" value="1"/>
</dbReference>
<dbReference type="PANTHER" id="PTHR45929:SF3">
    <property type="entry name" value="JAK PATHWAY SIGNAL TRANSDUCTION ADAPTOR MOLECULE"/>
    <property type="match status" value="1"/>
</dbReference>
<dbReference type="HOGENOM" id="CLU_010104_0_2_1"/>
<organism evidence="11 12">
    <name type="scientific">Nematostella vectensis</name>
    <name type="common">Starlet sea anemone</name>
    <dbReference type="NCBI Taxonomy" id="45351"/>
    <lineage>
        <taxon>Eukaryota</taxon>
        <taxon>Metazoa</taxon>
        <taxon>Cnidaria</taxon>
        <taxon>Anthozoa</taxon>
        <taxon>Hexacorallia</taxon>
        <taxon>Actiniaria</taxon>
        <taxon>Edwardsiidae</taxon>
        <taxon>Nematostella</taxon>
    </lineage>
</organism>
<feature type="compositionally biased region" description="Polar residues" evidence="8">
    <location>
        <begin position="486"/>
        <end position="501"/>
    </location>
</feature>
<evidence type="ECO:0000256" key="4">
    <source>
        <dbReference type="ARBA" id="ARBA00022448"/>
    </source>
</evidence>
<evidence type="ECO:0000256" key="7">
    <source>
        <dbReference type="PROSITE-ProRule" id="PRU00192"/>
    </source>
</evidence>
<evidence type="ECO:0000256" key="6">
    <source>
        <dbReference type="ARBA" id="ARBA00022927"/>
    </source>
</evidence>
<dbReference type="PhylomeDB" id="A7RQF8"/>
<evidence type="ECO:0000313" key="12">
    <source>
        <dbReference type="Proteomes" id="UP000001593"/>
    </source>
</evidence>
<keyword evidence="6" id="KW-0653">Protein transport</keyword>
<dbReference type="OMA" id="GLMEECY"/>
<dbReference type="Pfam" id="PF00018">
    <property type="entry name" value="SH3_1"/>
    <property type="match status" value="1"/>
</dbReference>
<dbReference type="eggNOG" id="KOG2199">
    <property type="taxonomic scope" value="Eukaryota"/>
</dbReference>
<dbReference type="GO" id="GO:0033565">
    <property type="term" value="C:ESCRT-0 complex"/>
    <property type="evidence" value="ECO:0000318"/>
    <property type="project" value="GO_Central"/>
</dbReference>
<evidence type="ECO:0000256" key="5">
    <source>
        <dbReference type="ARBA" id="ARBA00022753"/>
    </source>
</evidence>
<feature type="region of interest" description="Disordered" evidence="8">
    <location>
        <begin position="161"/>
        <end position="187"/>
    </location>
</feature>
<dbReference type="SMART" id="SM00326">
    <property type="entry name" value="SH3"/>
    <property type="match status" value="1"/>
</dbReference>
<sequence>MPLFSSSSPYDQEVEKATSELNTTEDWQIIMEICDKIPRSPNGLIFTREGKGEERPKDALRSIMKRVIHRNPHIAMQALTLLSACVNNCGKVFHLEICSRDFVSEAKSILLSRTHPKVMDKFKELIKEWVNMFKEDPQLSLISVMCEQLKTEGVDLGVVQTTSKTSSSSSSSMKSSPASSSAASSLSQEEEDLARAIQLSLQDSEGSKPKVSSLYPSAKVPSPTPIRRVKMQERKKVRALYDFEAAEDNELTFKTGDIISILDDSDASWWKGETPNGTGLFPSNFVTSDLSEPQSPTVRAEKVEKKKKVRWADAAARQENLPKEQVVKPKIDEDKIEECLSMLKAASVEGDDEQEDAIIDLEYACHNMEEIVNKKIEKSKAKHQDLSSLNEQYLQALALYQKLMKEPLPIPPTPTYNYSTRPQAYGYQPTSVAPPQYQQIYGPPPPAYPQASQLPYSEPSQAAMSAGYSSLGPGQPAYPNHIAASQGATPNGYQPPSQQHLPQAPQQPMSAPQQYYPQHQAQHASYTQGLPPPSGQQYPPQATSGYSSMGSNVPQPQMVYSQQPLL</sequence>
<name>A7RQF8_NEMVE</name>
<keyword evidence="3 7" id="KW-0728">SH3 domain</keyword>
<dbReference type="Gene3D" id="1.20.5.1940">
    <property type="match status" value="1"/>
</dbReference>